<dbReference type="InterPro" id="IPR002758">
    <property type="entry name" value="Cation_antiport_E"/>
</dbReference>
<keyword evidence="3" id="KW-1003">Cell membrane</keyword>
<evidence type="ECO:0000256" key="5">
    <source>
        <dbReference type="ARBA" id="ARBA00022989"/>
    </source>
</evidence>
<dbReference type="RefSeq" id="WP_179389446.1">
    <property type="nucleotide sequence ID" value="NZ_JACBYQ010000002.1"/>
</dbReference>
<evidence type="ECO:0000256" key="4">
    <source>
        <dbReference type="ARBA" id="ARBA00022692"/>
    </source>
</evidence>
<keyword evidence="6 7" id="KW-0472">Membrane</keyword>
<comment type="subcellular location">
    <subcellularLocation>
        <location evidence="1">Cell membrane</location>
        <topology evidence="1">Multi-pass membrane protein</topology>
    </subcellularLocation>
</comment>
<accession>A0A7Y9LU74</accession>
<dbReference type="AlphaFoldDB" id="A0A7Y9LU74"/>
<keyword evidence="5 7" id="KW-1133">Transmembrane helix</keyword>
<feature type="transmembrane region" description="Helical" evidence="7">
    <location>
        <begin position="33"/>
        <end position="50"/>
    </location>
</feature>
<name>A0A7Y9LU74_9MICC</name>
<dbReference type="EMBL" id="JACBYQ010000002">
    <property type="protein sequence ID" value="NYE95695.1"/>
    <property type="molecule type" value="Genomic_DNA"/>
</dbReference>
<evidence type="ECO:0000313" key="8">
    <source>
        <dbReference type="EMBL" id="NYE95695.1"/>
    </source>
</evidence>
<evidence type="ECO:0000313" key="9">
    <source>
        <dbReference type="Proteomes" id="UP000521748"/>
    </source>
</evidence>
<protein>
    <submittedName>
        <fullName evidence="8">Multicomponent Na+:H+ antiporter subunit E</fullName>
    </submittedName>
</protein>
<keyword evidence="4 7" id="KW-0812">Transmembrane</keyword>
<proteinExistence type="inferred from homology"/>
<comment type="caution">
    <text evidence="8">The sequence shown here is derived from an EMBL/GenBank/DDBJ whole genome shotgun (WGS) entry which is preliminary data.</text>
</comment>
<evidence type="ECO:0000256" key="3">
    <source>
        <dbReference type="ARBA" id="ARBA00022475"/>
    </source>
</evidence>
<feature type="transmembrane region" description="Helical" evidence="7">
    <location>
        <begin position="62"/>
        <end position="88"/>
    </location>
</feature>
<gene>
    <name evidence="8" type="ORF">FHU41_001945</name>
</gene>
<keyword evidence="9" id="KW-1185">Reference proteome</keyword>
<dbReference type="NCBIfam" id="NF006521">
    <property type="entry name" value="PRK08965.1-5"/>
    <property type="match status" value="1"/>
</dbReference>
<comment type="similarity">
    <text evidence="2">Belongs to the CPA3 antiporters (TC 2.A.63) subunit E family.</text>
</comment>
<dbReference type="PANTHER" id="PTHR34584">
    <property type="entry name" value="NA(+)/H(+) ANTIPORTER SUBUNIT E1"/>
    <property type="match status" value="1"/>
</dbReference>
<dbReference type="PANTHER" id="PTHR34584:SF1">
    <property type="entry name" value="NA(+)_H(+) ANTIPORTER SUBUNIT E1"/>
    <property type="match status" value="1"/>
</dbReference>
<dbReference type="GO" id="GO:0005886">
    <property type="term" value="C:plasma membrane"/>
    <property type="evidence" value="ECO:0007669"/>
    <property type="project" value="UniProtKB-SubCell"/>
</dbReference>
<evidence type="ECO:0000256" key="1">
    <source>
        <dbReference type="ARBA" id="ARBA00004651"/>
    </source>
</evidence>
<dbReference type="GO" id="GO:0008324">
    <property type="term" value="F:monoatomic cation transmembrane transporter activity"/>
    <property type="evidence" value="ECO:0007669"/>
    <property type="project" value="InterPro"/>
</dbReference>
<organism evidence="8 9">
    <name type="scientific">Psychromicrobium silvestre</name>
    <dbReference type="NCBI Taxonomy" id="1645614"/>
    <lineage>
        <taxon>Bacteria</taxon>
        <taxon>Bacillati</taxon>
        <taxon>Actinomycetota</taxon>
        <taxon>Actinomycetes</taxon>
        <taxon>Micrococcales</taxon>
        <taxon>Micrococcaceae</taxon>
        <taxon>Psychromicrobium</taxon>
    </lineage>
</organism>
<evidence type="ECO:0000256" key="2">
    <source>
        <dbReference type="ARBA" id="ARBA00006228"/>
    </source>
</evidence>
<dbReference type="Proteomes" id="UP000521748">
    <property type="component" value="Unassembled WGS sequence"/>
</dbReference>
<reference evidence="8 9" key="1">
    <citation type="submission" date="2020-07" db="EMBL/GenBank/DDBJ databases">
        <title>Sequencing the genomes of 1000 actinobacteria strains.</title>
        <authorList>
            <person name="Klenk H.-P."/>
        </authorList>
    </citation>
    <scope>NUCLEOTIDE SEQUENCE [LARGE SCALE GENOMIC DNA]</scope>
    <source>
        <strain evidence="8 9">DSM 102047</strain>
    </source>
</reference>
<sequence>MSRKKISLKQELPLLVWLVLVWAALWRDFSPGNLIFGAIIALVVARLFYLPPVELSGRFNPLYFLAYAGIFLWRVLLASAQVAYFAVWRGPRVINAVVAVPLRSHSDLMVTATGHVVSLIPGSLVVEVDRSTSTLYLHALNVTTPEQVDQVRQEVRAAEAWLIRVMGSKDELLALRAEGRTA</sequence>
<evidence type="ECO:0000256" key="7">
    <source>
        <dbReference type="SAM" id="Phobius"/>
    </source>
</evidence>
<evidence type="ECO:0000256" key="6">
    <source>
        <dbReference type="ARBA" id="ARBA00023136"/>
    </source>
</evidence>
<dbReference type="Pfam" id="PF01899">
    <property type="entry name" value="MNHE"/>
    <property type="match status" value="1"/>
</dbReference>